<reference evidence="5 6" key="1">
    <citation type="journal article" date="2014" name="Nat. Commun.">
        <title>Klebsormidium flaccidum genome reveals primary factors for plant terrestrial adaptation.</title>
        <authorList>
            <person name="Hori K."/>
            <person name="Maruyama F."/>
            <person name="Fujisawa T."/>
            <person name="Togashi T."/>
            <person name="Yamamoto N."/>
            <person name="Seo M."/>
            <person name="Sato S."/>
            <person name="Yamada T."/>
            <person name="Mori H."/>
            <person name="Tajima N."/>
            <person name="Moriyama T."/>
            <person name="Ikeuchi M."/>
            <person name="Watanabe M."/>
            <person name="Wada H."/>
            <person name="Kobayashi K."/>
            <person name="Saito M."/>
            <person name="Masuda T."/>
            <person name="Sasaki-Sekimoto Y."/>
            <person name="Mashiguchi K."/>
            <person name="Awai K."/>
            <person name="Shimojima M."/>
            <person name="Masuda S."/>
            <person name="Iwai M."/>
            <person name="Nobusawa T."/>
            <person name="Narise T."/>
            <person name="Kondo S."/>
            <person name="Saito H."/>
            <person name="Sato R."/>
            <person name="Murakawa M."/>
            <person name="Ihara Y."/>
            <person name="Oshima-Yamada Y."/>
            <person name="Ohtaka K."/>
            <person name="Satoh M."/>
            <person name="Sonobe K."/>
            <person name="Ishii M."/>
            <person name="Ohtani R."/>
            <person name="Kanamori-Sato M."/>
            <person name="Honoki R."/>
            <person name="Miyazaki D."/>
            <person name="Mochizuki H."/>
            <person name="Umetsu J."/>
            <person name="Higashi K."/>
            <person name="Shibata D."/>
            <person name="Kamiya Y."/>
            <person name="Sato N."/>
            <person name="Nakamura Y."/>
            <person name="Tabata S."/>
            <person name="Ida S."/>
            <person name="Kurokawa K."/>
            <person name="Ohta H."/>
        </authorList>
    </citation>
    <scope>NUCLEOTIDE SEQUENCE [LARGE SCALE GENOMIC DNA]</scope>
    <source>
        <strain evidence="5 6">NIES-2285</strain>
    </source>
</reference>
<feature type="domain" description="GP-PDE" evidence="4">
    <location>
        <begin position="55"/>
        <end position="317"/>
    </location>
</feature>
<evidence type="ECO:0000256" key="1">
    <source>
        <dbReference type="ARBA" id="ARBA00012247"/>
    </source>
</evidence>
<dbReference type="PANTHER" id="PTHR46211:SF14">
    <property type="entry name" value="GLYCEROPHOSPHODIESTER PHOSPHODIESTERASE"/>
    <property type="match status" value="1"/>
</dbReference>
<evidence type="ECO:0000313" key="6">
    <source>
        <dbReference type="Proteomes" id="UP000054558"/>
    </source>
</evidence>
<comment type="catalytic activity">
    <reaction evidence="3">
        <text>a sn-glycero-3-phosphodiester + H2O = an alcohol + sn-glycerol 3-phosphate + H(+)</text>
        <dbReference type="Rhea" id="RHEA:12969"/>
        <dbReference type="ChEBI" id="CHEBI:15377"/>
        <dbReference type="ChEBI" id="CHEBI:15378"/>
        <dbReference type="ChEBI" id="CHEBI:30879"/>
        <dbReference type="ChEBI" id="CHEBI:57597"/>
        <dbReference type="ChEBI" id="CHEBI:83408"/>
        <dbReference type="EC" id="3.1.4.46"/>
    </reaction>
</comment>
<sequence length="332" mass="36905">MRYLSRMESISQFVLYGTGALFAAAALKTVYVKAVRSDILVDVSISPVLKQMRWPVHASHRGGSRAWPENTMLAFRNAVGMTGGVGEVPRTQVIEFDVQKSRDNILVIMHDYNVATTTNGTGLISQLTLDEIKKLDAGYRFTTDEGLTYPYRGKGITVPTLEEVLSTFVPIKELLFYIDFKSPGAVADTLEVVKRFGIEERIIMGAIPTDANLEVRRLKPSCVPVTPDKNSMILMYAMYCLGLLWVVPMRFEIVGTTAHRWGFKVLTPGLVKAFHDRGRLLAVFGPHIDTPEGQLDCIRMGVDMLFTDRPDVLSVTLEGLAKEKESTNKALS</sequence>
<dbReference type="EMBL" id="DF237118">
    <property type="protein sequence ID" value="GAQ83939.1"/>
    <property type="molecule type" value="Genomic_DNA"/>
</dbReference>
<organism evidence="5 6">
    <name type="scientific">Klebsormidium nitens</name>
    <name type="common">Green alga</name>
    <name type="synonym">Ulothrix nitens</name>
    <dbReference type="NCBI Taxonomy" id="105231"/>
    <lineage>
        <taxon>Eukaryota</taxon>
        <taxon>Viridiplantae</taxon>
        <taxon>Streptophyta</taxon>
        <taxon>Klebsormidiophyceae</taxon>
        <taxon>Klebsormidiales</taxon>
        <taxon>Klebsormidiaceae</taxon>
        <taxon>Klebsormidium</taxon>
    </lineage>
</organism>
<dbReference type="InterPro" id="IPR017946">
    <property type="entry name" value="PLC-like_Pdiesterase_TIM-brl"/>
</dbReference>
<name>A0A1Y1I3F3_KLENI</name>
<dbReference type="STRING" id="105231.A0A1Y1I3F3"/>
<dbReference type="PROSITE" id="PS51704">
    <property type="entry name" value="GP_PDE"/>
    <property type="match status" value="1"/>
</dbReference>
<dbReference type="GO" id="GO:0006629">
    <property type="term" value="P:lipid metabolic process"/>
    <property type="evidence" value="ECO:0007669"/>
    <property type="project" value="InterPro"/>
</dbReference>
<dbReference type="EC" id="3.1.4.46" evidence="1"/>
<proteinExistence type="predicted"/>
<accession>A0A1Y1I3F3</accession>
<dbReference type="Proteomes" id="UP000054558">
    <property type="component" value="Unassembled WGS sequence"/>
</dbReference>
<keyword evidence="2" id="KW-0319">Glycerol metabolism</keyword>
<dbReference type="OrthoDB" id="2017211at2759"/>
<protein>
    <recommendedName>
        <fullName evidence="1">glycerophosphodiester phosphodiesterase</fullName>
        <ecNumber evidence="1">3.1.4.46</ecNumber>
    </recommendedName>
</protein>
<dbReference type="GO" id="GO:0008081">
    <property type="term" value="F:phosphoric diester hydrolase activity"/>
    <property type="evidence" value="ECO:0000318"/>
    <property type="project" value="GO_Central"/>
</dbReference>
<dbReference type="InterPro" id="IPR030395">
    <property type="entry name" value="GP_PDE_dom"/>
</dbReference>
<evidence type="ECO:0000313" key="5">
    <source>
        <dbReference type="EMBL" id="GAQ83939.1"/>
    </source>
</evidence>
<evidence type="ECO:0000256" key="2">
    <source>
        <dbReference type="ARBA" id="ARBA00022798"/>
    </source>
</evidence>
<dbReference type="PANTHER" id="PTHR46211">
    <property type="entry name" value="GLYCEROPHOSPHORYL DIESTER PHOSPHODIESTERASE"/>
    <property type="match status" value="1"/>
</dbReference>
<dbReference type="AlphaFoldDB" id="A0A1Y1I3F3"/>
<dbReference type="Gene3D" id="3.20.20.190">
    <property type="entry name" value="Phosphatidylinositol (PI) phosphodiesterase"/>
    <property type="match status" value="1"/>
</dbReference>
<evidence type="ECO:0000256" key="3">
    <source>
        <dbReference type="ARBA" id="ARBA00047512"/>
    </source>
</evidence>
<dbReference type="GO" id="GO:0008889">
    <property type="term" value="F:glycerophosphodiester phosphodiesterase activity"/>
    <property type="evidence" value="ECO:0007669"/>
    <property type="project" value="UniProtKB-EC"/>
</dbReference>
<evidence type="ECO:0000259" key="4">
    <source>
        <dbReference type="PROSITE" id="PS51704"/>
    </source>
</evidence>
<gene>
    <name evidence="5" type="ORF">KFL_001690170</name>
</gene>
<keyword evidence="6" id="KW-1185">Reference proteome</keyword>
<dbReference type="GO" id="GO:0006071">
    <property type="term" value="P:glycerol metabolic process"/>
    <property type="evidence" value="ECO:0007669"/>
    <property type="project" value="UniProtKB-KW"/>
</dbReference>
<dbReference type="SUPFAM" id="SSF51695">
    <property type="entry name" value="PLC-like phosphodiesterases"/>
    <property type="match status" value="1"/>
</dbReference>
<dbReference type="Pfam" id="PF03009">
    <property type="entry name" value="GDPD"/>
    <property type="match status" value="1"/>
</dbReference>